<sequence>MKSFERLPKYDAPNNTSKSSFWIKSKNRMIKSFFNCDPLYRVSSEEFLYQILDLGRYGMRFCIQESVFTSQYALKHCKSIVMKKWSFSINHGIQKDSSCPNISLLIVAS</sequence>
<dbReference type="AlphaFoldDB" id="A0A0K2UVF6"/>
<accession>A0A0K2UVF6</accession>
<dbReference type="EMBL" id="HACA01024511">
    <property type="protein sequence ID" value="CDW41872.1"/>
    <property type="molecule type" value="Transcribed_RNA"/>
</dbReference>
<reference evidence="1" key="1">
    <citation type="submission" date="2014-05" db="EMBL/GenBank/DDBJ databases">
        <authorList>
            <person name="Chronopoulou M."/>
        </authorList>
    </citation>
    <scope>NUCLEOTIDE SEQUENCE</scope>
    <source>
        <tissue evidence="1">Whole organism</tissue>
    </source>
</reference>
<evidence type="ECO:0000313" key="1">
    <source>
        <dbReference type="EMBL" id="CDW41872.1"/>
    </source>
</evidence>
<name>A0A0K2UVF6_LEPSM</name>
<proteinExistence type="predicted"/>
<protein>
    <submittedName>
        <fullName evidence="1">Uncharacterized protein</fullName>
    </submittedName>
</protein>
<organism evidence="1">
    <name type="scientific">Lepeophtheirus salmonis</name>
    <name type="common">Salmon louse</name>
    <name type="synonym">Caligus salmonis</name>
    <dbReference type="NCBI Taxonomy" id="72036"/>
    <lineage>
        <taxon>Eukaryota</taxon>
        <taxon>Metazoa</taxon>
        <taxon>Ecdysozoa</taxon>
        <taxon>Arthropoda</taxon>
        <taxon>Crustacea</taxon>
        <taxon>Multicrustacea</taxon>
        <taxon>Hexanauplia</taxon>
        <taxon>Copepoda</taxon>
        <taxon>Siphonostomatoida</taxon>
        <taxon>Caligidae</taxon>
        <taxon>Lepeophtheirus</taxon>
    </lineage>
</organism>